<protein>
    <recommendedName>
        <fullName evidence="3">Secreted protein</fullName>
    </recommendedName>
</protein>
<keyword evidence="2" id="KW-1185">Reference proteome</keyword>
<organism evidence="1 2">
    <name type="scientific">Rubus argutus</name>
    <name type="common">Southern blackberry</name>
    <dbReference type="NCBI Taxonomy" id="59490"/>
    <lineage>
        <taxon>Eukaryota</taxon>
        <taxon>Viridiplantae</taxon>
        <taxon>Streptophyta</taxon>
        <taxon>Embryophyta</taxon>
        <taxon>Tracheophyta</taxon>
        <taxon>Spermatophyta</taxon>
        <taxon>Magnoliopsida</taxon>
        <taxon>eudicotyledons</taxon>
        <taxon>Gunneridae</taxon>
        <taxon>Pentapetalae</taxon>
        <taxon>rosids</taxon>
        <taxon>fabids</taxon>
        <taxon>Rosales</taxon>
        <taxon>Rosaceae</taxon>
        <taxon>Rosoideae</taxon>
        <taxon>Rosoideae incertae sedis</taxon>
        <taxon>Rubus</taxon>
    </lineage>
</organism>
<evidence type="ECO:0000313" key="2">
    <source>
        <dbReference type="Proteomes" id="UP001457282"/>
    </source>
</evidence>
<accession>A0AAW1X8I8</accession>
<dbReference type="Proteomes" id="UP001457282">
    <property type="component" value="Unassembled WGS sequence"/>
</dbReference>
<proteinExistence type="predicted"/>
<name>A0AAW1X8I8_RUBAR</name>
<sequence length="78" mass="8536">MEASLPLFIITITTMASINAPLHSCAVPFQVVSVNAPMCPRRRQNHRRCHRTDQAASTISTAVDSLHVGVNPEIRVSL</sequence>
<evidence type="ECO:0008006" key="3">
    <source>
        <dbReference type="Google" id="ProtNLM"/>
    </source>
</evidence>
<comment type="caution">
    <text evidence="1">The sequence shown here is derived from an EMBL/GenBank/DDBJ whole genome shotgun (WGS) entry which is preliminary data.</text>
</comment>
<evidence type="ECO:0000313" key="1">
    <source>
        <dbReference type="EMBL" id="KAK9931995.1"/>
    </source>
</evidence>
<dbReference type="AlphaFoldDB" id="A0AAW1X8I8"/>
<reference evidence="1 2" key="1">
    <citation type="journal article" date="2023" name="G3 (Bethesda)">
        <title>A chromosome-length genome assembly and annotation of blackberry (Rubus argutus, cv. 'Hillquist').</title>
        <authorList>
            <person name="Bruna T."/>
            <person name="Aryal R."/>
            <person name="Dudchenko O."/>
            <person name="Sargent D.J."/>
            <person name="Mead D."/>
            <person name="Buti M."/>
            <person name="Cavallini A."/>
            <person name="Hytonen T."/>
            <person name="Andres J."/>
            <person name="Pham M."/>
            <person name="Weisz D."/>
            <person name="Mascagni F."/>
            <person name="Usai G."/>
            <person name="Natali L."/>
            <person name="Bassil N."/>
            <person name="Fernandez G.E."/>
            <person name="Lomsadze A."/>
            <person name="Armour M."/>
            <person name="Olukolu B."/>
            <person name="Poorten T."/>
            <person name="Britton C."/>
            <person name="Davik J."/>
            <person name="Ashrafi H."/>
            <person name="Aiden E.L."/>
            <person name="Borodovsky M."/>
            <person name="Worthington M."/>
        </authorList>
    </citation>
    <scope>NUCLEOTIDE SEQUENCE [LARGE SCALE GENOMIC DNA]</scope>
    <source>
        <strain evidence="1">PI 553951</strain>
    </source>
</reference>
<gene>
    <name evidence="1" type="ORF">M0R45_019246</name>
</gene>
<dbReference type="EMBL" id="JBEDUW010000004">
    <property type="protein sequence ID" value="KAK9931995.1"/>
    <property type="molecule type" value="Genomic_DNA"/>
</dbReference>